<dbReference type="EMBL" id="PGCJ01000091">
    <property type="protein sequence ID" value="PLW50225.1"/>
    <property type="molecule type" value="Genomic_DNA"/>
</dbReference>
<reference evidence="4 5" key="1">
    <citation type="submission" date="2017-11" db="EMBL/GenBank/DDBJ databases">
        <title>De novo assembly and phasing of dikaryotic genomes from two isolates of Puccinia coronata f. sp. avenae, the causal agent of oat crown rust.</title>
        <authorList>
            <person name="Miller M.E."/>
            <person name="Zhang Y."/>
            <person name="Omidvar V."/>
            <person name="Sperschneider J."/>
            <person name="Schwessinger B."/>
            <person name="Raley C."/>
            <person name="Palmer J.M."/>
            <person name="Garnica D."/>
            <person name="Upadhyaya N."/>
            <person name="Rathjen J."/>
            <person name="Taylor J.M."/>
            <person name="Park R.F."/>
            <person name="Dodds P.N."/>
            <person name="Hirsch C.D."/>
            <person name="Kianian S.F."/>
            <person name="Figueroa M."/>
        </authorList>
    </citation>
    <scope>NUCLEOTIDE SEQUENCE [LARGE SCALE GENOMIC DNA]</scope>
    <source>
        <strain evidence="3">12NC29</strain>
        <strain evidence="2">12SD80</strain>
    </source>
</reference>
<dbReference type="AlphaFoldDB" id="A0A2N5VJP9"/>
<name>A0A2N5VJP9_9BASI</name>
<accession>A0A2N5VJP9</accession>
<dbReference type="EMBL" id="PGCI01000669">
    <property type="protein sequence ID" value="PLW22275.1"/>
    <property type="molecule type" value="Genomic_DNA"/>
</dbReference>
<comment type="caution">
    <text evidence="3">The sequence shown here is derived from an EMBL/GenBank/DDBJ whole genome shotgun (WGS) entry which is preliminary data.</text>
</comment>
<evidence type="ECO:0000313" key="2">
    <source>
        <dbReference type="EMBL" id="PLW22275.1"/>
    </source>
</evidence>
<proteinExistence type="predicted"/>
<evidence type="ECO:0000256" key="1">
    <source>
        <dbReference type="SAM" id="MobiDB-lite"/>
    </source>
</evidence>
<organism evidence="3 4">
    <name type="scientific">Puccinia coronata f. sp. avenae</name>
    <dbReference type="NCBI Taxonomy" id="200324"/>
    <lineage>
        <taxon>Eukaryota</taxon>
        <taxon>Fungi</taxon>
        <taxon>Dikarya</taxon>
        <taxon>Basidiomycota</taxon>
        <taxon>Pucciniomycotina</taxon>
        <taxon>Pucciniomycetes</taxon>
        <taxon>Pucciniales</taxon>
        <taxon>Pucciniaceae</taxon>
        <taxon>Puccinia</taxon>
    </lineage>
</organism>
<evidence type="ECO:0000313" key="3">
    <source>
        <dbReference type="EMBL" id="PLW50225.1"/>
    </source>
</evidence>
<feature type="region of interest" description="Disordered" evidence="1">
    <location>
        <begin position="44"/>
        <end position="79"/>
    </location>
</feature>
<gene>
    <name evidence="3" type="ORF">PCANC_12760</name>
    <name evidence="2" type="ORF">PCASD_17006</name>
</gene>
<dbReference type="Proteomes" id="UP000235388">
    <property type="component" value="Unassembled WGS sequence"/>
</dbReference>
<protein>
    <submittedName>
        <fullName evidence="3">Uncharacterized protein</fullName>
    </submittedName>
</protein>
<evidence type="ECO:0000313" key="4">
    <source>
        <dbReference type="Proteomes" id="UP000235388"/>
    </source>
</evidence>
<sequence length="141" mass="15594">MLASLPSSLPLHPTSTDVVGVASGNQVSSLLQIVTQISRADTPKERKRFFPRRYTDRPRARRSVQSFDPSHSHQHFSIDPSSPTLLKRATLILAQSLRAVHHQNNLASPPHPYATVQPSELACVYSNFCHQAKALFSNAIS</sequence>
<evidence type="ECO:0000313" key="5">
    <source>
        <dbReference type="Proteomes" id="UP000235392"/>
    </source>
</evidence>
<dbReference type="Proteomes" id="UP000235392">
    <property type="component" value="Unassembled WGS sequence"/>
</dbReference>
<keyword evidence="4" id="KW-1185">Reference proteome</keyword>